<evidence type="ECO:0000259" key="2">
    <source>
        <dbReference type="PROSITE" id="PS50041"/>
    </source>
</evidence>
<keyword evidence="1" id="KW-0472">Membrane</keyword>
<reference evidence="3" key="1">
    <citation type="submission" date="2025-08" db="UniProtKB">
        <authorList>
            <consortium name="Ensembl"/>
        </authorList>
    </citation>
    <scope>IDENTIFICATION</scope>
</reference>
<keyword evidence="4" id="KW-1185">Reference proteome</keyword>
<keyword evidence="1" id="KW-0812">Transmembrane</keyword>
<dbReference type="SUPFAM" id="SSF56436">
    <property type="entry name" value="C-type lectin-like"/>
    <property type="match status" value="1"/>
</dbReference>
<name>A0A3Q3IP05_MONAL</name>
<proteinExistence type="predicted"/>
<feature type="transmembrane region" description="Helical" evidence="1">
    <location>
        <begin position="114"/>
        <end position="139"/>
    </location>
</feature>
<sequence length="146" mass="16530">MGCSCLVGNASTAGYNDKYCCRGRFDSDRYTAISLKSLIYSQGWVELEAKQANTPFVWLGLHYSCTLVFWFWVDDHRLEYTHWDSGKKIDECDTSAAMAVNGGLWANTFVQSKVTLLAVCIFLSGLLMFRFDPVVLLLLPYDVMLL</sequence>
<dbReference type="Proteomes" id="UP000261600">
    <property type="component" value="Unplaced"/>
</dbReference>
<dbReference type="InterPro" id="IPR016187">
    <property type="entry name" value="CTDL_fold"/>
</dbReference>
<evidence type="ECO:0000313" key="3">
    <source>
        <dbReference type="Ensembl" id="ENSMALP00000005444.1"/>
    </source>
</evidence>
<feature type="transmembrane region" description="Helical" evidence="1">
    <location>
        <begin position="56"/>
        <end position="73"/>
    </location>
</feature>
<evidence type="ECO:0000256" key="1">
    <source>
        <dbReference type="SAM" id="Phobius"/>
    </source>
</evidence>
<dbReference type="InterPro" id="IPR001304">
    <property type="entry name" value="C-type_lectin-like"/>
</dbReference>
<dbReference type="Gene3D" id="3.10.100.10">
    <property type="entry name" value="Mannose-Binding Protein A, subunit A"/>
    <property type="match status" value="1"/>
</dbReference>
<dbReference type="Ensembl" id="ENSMALT00000005566.1">
    <property type="protein sequence ID" value="ENSMALP00000005444.1"/>
    <property type="gene ID" value="ENSMALG00000003920.1"/>
</dbReference>
<keyword evidence="1" id="KW-1133">Transmembrane helix</keyword>
<dbReference type="CDD" id="cd00037">
    <property type="entry name" value="CLECT"/>
    <property type="match status" value="1"/>
</dbReference>
<dbReference type="InterPro" id="IPR016186">
    <property type="entry name" value="C-type_lectin-like/link_sf"/>
</dbReference>
<dbReference type="AlphaFoldDB" id="A0A3Q3IP05"/>
<feature type="domain" description="C-type lectin" evidence="2">
    <location>
        <begin position="17"/>
        <end position="107"/>
    </location>
</feature>
<protein>
    <recommendedName>
        <fullName evidence="2">C-type lectin domain-containing protein</fullName>
    </recommendedName>
</protein>
<reference evidence="3" key="2">
    <citation type="submission" date="2025-09" db="UniProtKB">
        <authorList>
            <consortium name="Ensembl"/>
        </authorList>
    </citation>
    <scope>IDENTIFICATION</scope>
</reference>
<evidence type="ECO:0000313" key="4">
    <source>
        <dbReference type="Proteomes" id="UP000261600"/>
    </source>
</evidence>
<accession>A0A3Q3IP05</accession>
<organism evidence="3 4">
    <name type="scientific">Monopterus albus</name>
    <name type="common">Swamp eel</name>
    <dbReference type="NCBI Taxonomy" id="43700"/>
    <lineage>
        <taxon>Eukaryota</taxon>
        <taxon>Metazoa</taxon>
        <taxon>Chordata</taxon>
        <taxon>Craniata</taxon>
        <taxon>Vertebrata</taxon>
        <taxon>Euteleostomi</taxon>
        <taxon>Actinopterygii</taxon>
        <taxon>Neopterygii</taxon>
        <taxon>Teleostei</taxon>
        <taxon>Neoteleostei</taxon>
        <taxon>Acanthomorphata</taxon>
        <taxon>Anabantaria</taxon>
        <taxon>Synbranchiformes</taxon>
        <taxon>Synbranchidae</taxon>
        <taxon>Monopterus</taxon>
    </lineage>
</organism>
<dbReference type="PROSITE" id="PS50041">
    <property type="entry name" value="C_TYPE_LECTIN_2"/>
    <property type="match status" value="1"/>
</dbReference>